<comment type="function">
    <text evidence="1">May be required for disulfide bond formation in some proteins.</text>
</comment>
<dbReference type="SUPFAM" id="SSF52833">
    <property type="entry name" value="Thioredoxin-like"/>
    <property type="match status" value="1"/>
</dbReference>
<dbReference type="GO" id="GO:0016491">
    <property type="term" value="F:oxidoreductase activity"/>
    <property type="evidence" value="ECO:0007669"/>
    <property type="project" value="UniProtKB-KW"/>
</dbReference>
<evidence type="ECO:0000256" key="1">
    <source>
        <dbReference type="ARBA" id="ARBA00003565"/>
    </source>
</evidence>
<keyword evidence="6" id="KW-0676">Redox-active center</keyword>
<feature type="domain" description="Thioredoxin" evidence="8">
    <location>
        <begin position="14"/>
        <end position="200"/>
    </location>
</feature>
<evidence type="ECO:0000313" key="10">
    <source>
        <dbReference type="Proteomes" id="UP000268192"/>
    </source>
</evidence>
<gene>
    <name evidence="9" type="ORF">D5400_16115</name>
</gene>
<dbReference type="AlphaFoldDB" id="A0A3Q8XQE4"/>
<name>A0A3Q8XQE4_9HYPH</name>
<keyword evidence="4" id="KW-0560">Oxidoreductase</keyword>
<dbReference type="Proteomes" id="UP000268192">
    <property type="component" value="Chromosome"/>
</dbReference>
<dbReference type="EMBL" id="CP032509">
    <property type="protein sequence ID" value="AZN72592.1"/>
    <property type="molecule type" value="Genomic_DNA"/>
</dbReference>
<evidence type="ECO:0000256" key="2">
    <source>
        <dbReference type="ARBA" id="ARBA00005791"/>
    </source>
</evidence>
<dbReference type="InterPro" id="IPR036249">
    <property type="entry name" value="Thioredoxin-like_sf"/>
</dbReference>
<evidence type="ECO:0000256" key="6">
    <source>
        <dbReference type="ARBA" id="ARBA00023284"/>
    </source>
</evidence>
<dbReference type="PANTHER" id="PTHR13887:SF14">
    <property type="entry name" value="DISULFIDE BOND FORMATION PROTEIN D"/>
    <property type="match status" value="1"/>
</dbReference>
<keyword evidence="10" id="KW-1185">Reference proteome</keyword>
<evidence type="ECO:0000256" key="4">
    <source>
        <dbReference type="ARBA" id="ARBA00023002"/>
    </source>
</evidence>
<evidence type="ECO:0000313" key="9">
    <source>
        <dbReference type="EMBL" id="AZN72592.1"/>
    </source>
</evidence>
<evidence type="ECO:0000256" key="7">
    <source>
        <dbReference type="SAM" id="SignalP"/>
    </source>
</evidence>
<keyword evidence="3 7" id="KW-0732">Signal</keyword>
<feature type="signal peptide" evidence="7">
    <location>
        <begin position="1"/>
        <end position="26"/>
    </location>
</feature>
<dbReference type="KEGG" id="abaw:D5400_16115"/>
<dbReference type="PROSITE" id="PS51352">
    <property type="entry name" value="THIOREDOXIN_2"/>
    <property type="match status" value="1"/>
</dbReference>
<evidence type="ECO:0000259" key="8">
    <source>
        <dbReference type="PROSITE" id="PS51352"/>
    </source>
</evidence>
<evidence type="ECO:0000256" key="5">
    <source>
        <dbReference type="ARBA" id="ARBA00023157"/>
    </source>
</evidence>
<feature type="chain" id="PRO_5018572447" evidence="7">
    <location>
        <begin position="27"/>
        <end position="201"/>
    </location>
</feature>
<dbReference type="PROSITE" id="PS51318">
    <property type="entry name" value="TAT"/>
    <property type="match status" value="1"/>
</dbReference>
<evidence type="ECO:0000256" key="3">
    <source>
        <dbReference type="ARBA" id="ARBA00022729"/>
    </source>
</evidence>
<sequence>MLTRRYLLKATAAGLAAAALPSPVLAQVELTVEEVLFDPQIPVLGNPGGDVTIAEYFDYQCPFCKRGHQDLVNVVREDGNVRLVMKDWPIFGAASVHASSLVLAAGKDYEKALHALMATKGRLGEEDVDAVLEKAGLDPQSLLAAFRKDQDRIDGILARNMNQANAFGFGGTPAFLVNTRIHHGAMDKQALRDAIAAAREG</sequence>
<organism evidence="9 10">
    <name type="scientific">Georhizobium profundi</name>
    <dbReference type="NCBI Taxonomy" id="2341112"/>
    <lineage>
        <taxon>Bacteria</taxon>
        <taxon>Pseudomonadati</taxon>
        <taxon>Pseudomonadota</taxon>
        <taxon>Alphaproteobacteria</taxon>
        <taxon>Hyphomicrobiales</taxon>
        <taxon>Rhizobiaceae</taxon>
        <taxon>Georhizobium</taxon>
    </lineage>
</organism>
<comment type="similarity">
    <text evidence="2">Belongs to the thioredoxin family. DsbA subfamily.</text>
</comment>
<dbReference type="CDD" id="cd03023">
    <property type="entry name" value="DsbA_Com1_like"/>
    <property type="match status" value="1"/>
</dbReference>
<accession>A0A3Q8XQE4</accession>
<reference evidence="9 10" key="1">
    <citation type="submission" date="2018-09" db="EMBL/GenBank/DDBJ databases">
        <title>Marinorhizobium profundi gen. nov., sp. nov., isolated from a deep-sea sediment sample from the New Britain Trench and proposal of Marinorhizobiaceae fam. nov. in the order Rhizobiales of the class Alphaproteobacteria.</title>
        <authorList>
            <person name="Cao J."/>
        </authorList>
    </citation>
    <scope>NUCLEOTIDE SEQUENCE [LARGE SCALE GENOMIC DNA]</scope>
    <source>
        <strain evidence="9 10">WS11</strain>
    </source>
</reference>
<dbReference type="Pfam" id="PF13462">
    <property type="entry name" value="Thioredoxin_4"/>
    <property type="match status" value="1"/>
</dbReference>
<dbReference type="OrthoDB" id="9780147at2"/>
<dbReference type="InterPro" id="IPR013766">
    <property type="entry name" value="Thioredoxin_domain"/>
</dbReference>
<dbReference type="PANTHER" id="PTHR13887">
    <property type="entry name" value="GLUTATHIONE S-TRANSFERASE KAPPA"/>
    <property type="match status" value="1"/>
</dbReference>
<dbReference type="InterPro" id="IPR012336">
    <property type="entry name" value="Thioredoxin-like_fold"/>
</dbReference>
<proteinExistence type="inferred from homology"/>
<keyword evidence="5" id="KW-1015">Disulfide bond</keyword>
<dbReference type="RefSeq" id="WP_126010913.1">
    <property type="nucleotide sequence ID" value="NZ_CP032509.1"/>
</dbReference>
<protein>
    <submittedName>
        <fullName evidence="9">DsbA family protein</fullName>
    </submittedName>
</protein>
<dbReference type="Gene3D" id="3.40.30.10">
    <property type="entry name" value="Glutaredoxin"/>
    <property type="match status" value="1"/>
</dbReference>
<dbReference type="InterPro" id="IPR006311">
    <property type="entry name" value="TAT_signal"/>
</dbReference>